<name>A0ACC6RQX3_9BURK</name>
<evidence type="ECO:0000313" key="2">
    <source>
        <dbReference type="Proteomes" id="UP001392318"/>
    </source>
</evidence>
<reference evidence="1" key="1">
    <citation type="submission" date="2024-01" db="EMBL/GenBank/DDBJ databases">
        <title>The diversity of rhizobia nodulating Mimosa spp. in eleven states of Brazil covering several biomes is determined by host plant, location, and edaphic factors.</title>
        <authorList>
            <person name="Rouws L."/>
            <person name="Barauna A."/>
            <person name="Beukes C."/>
            <person name="De Faria S.M."/>
            <person name="Gross E."/>
            <person name="Dos Reis Junior F.B."/>
            <person name="Simon M."/>
            <person name="Maluk M."/>
            <person name="Odee D.W."/>
            <person name="Kenicer G."/>
            <person name="Young J.P.W."/>
            <person name="Reis V.M."/>
            <person name="Zilli J."/>
            <person name="James E.K."/>
        </authorList>
    </citation>
    <scope>NUCLEOTIDE SEQUENCE</scope>
    <source>
        <strain evidence="1">JPY452</strain>
    </source>
</reference>
<organism evidence="1 2">
    <name type="scientific">Paraburkholderia unamae</name>
    <dbReference type="NCBI Taxonomy" id="219649"/>
    <lineage>
        <taxon>Bacteria</taxon>
        <taxon>Pseudomonadati</taxon>
        <taxon>Pseudomonadota</taxon>
        <taxon>Betaproteobacteria</taxon>
        <taxon>Burkholderiales</taxon>
        <taxon>Burkholderiaceae</taxon>
        <taxon>Paraburkholderia</taxon>
    </lineage>
</organism>
<accession>A0ACC6RQX3</accession>
<protein>
    <submittedName>
        <fullName evidence="1">Uncharacterized protein</fullName>
    </submittedName>
</protein>
<evidence type="ECO:0000313" key="1">
    <source>
        <dbReference type="EMBL" id="MEM5404141.1"/>
    </source>
</evidence>
<sequence length="149" mass="15963">MTQPAAPAPPAPPAPVPARIRPTLRQHIAVWYGIFGVPAIWAGHVLFCQTLAATACAGGVPQRNGEPWRVVHWTLALVSAAAFALALTGVLLARRTWRASAAVNTPQRDTFRFLAWSSTAVAVAFTIALVFTITVLFALPLERLCGTLR</sequence>
<proteinExistence type="predicted"/>
<dbReference type="Proteomes" id="UP001392318">
    <property type="component" value="Unassembled WGS sequence"/>
</dbReference>
<gene>
    <name evidence="1" type="ORF">VSR83_29615</name>
</gene>
<comment type="caution">
    <text evidence="1">The sequence shown here is derived from an EMBL/GenBank/DDBJ whole genome shotgun (WGS) entry which is preliminary data.</text>
</comment>
<dbReference type="EMBL" id="JAYMRU010000027">
    <property type="protein sequence ID" value="MEM5404141.1"/>
    <property type="molecule type" value="Genomic_DNA"/>
</dbReference>
<keyword evidence="2" id="KW-1185">Reference proteome</keyword>